<proteinExistence type="predicted"/>
<comment type="caution">
    <text evidence="1">The sequence shown here is derived from an EMBL/GenBank/DDBJ whole genome shotgun (WGS) entry which is preliminary data.</text>
</comment>
<sequence>MAQPKLTGSKGKIALALGAAATIALAIPTAGWALGGKAEVLTGPNSPDFAFFTPASVDPQLAKRVQDSMRAKGLDLGFTPAGSASTGNRTVTVAVRVNNDAANAISIRPAGAIARSAPGARAVAIAPTRYNLGVARGYQSFTKAPDLSATARTSAVRDVAMPDLAEYQPAKGIAKSKPSRFQPRIVLDAEEKTGRSPRTRDALGDQSVDLGGAYRVTKNLDVTAGVRLSQERDRLDPLTDSVQDSQAVYVGTQFRF</sequence>
<accession>A0A848QTP9</accession>
<protein>
    <recommendedName>
        <fullName evidence="3">Porin</fullName>
    </recommendedName>
</protein>
<evidence type="ECO:0008006" key="3">
    <source>
        <dbReference type="Google" id="ProtNLM"/>
    </source>
</evidence>
<dbReference type="EMBL" id="JABCRE010000003">
    <property type="protein sequence ID" value="NMW32478.1"/>
    <property type="molecule type" value="Genomic_DNA"/>
</dbReference>
<keyword evidence="2" id="KW-1185">Reference proteome</keyword>
<organism evidence="1 2">
    <name type="scientific">Pontixanthobacter rizhaonensis</name>
    <dbReference type="NCBI Taxonomy" id="2730337"/>
    <lineage>
        <taxon>Bacteria</taxon>
        <taxon>Pseudomonadati</taxon>
        <taxon>Pseudomonadota</taxon>
        <taxon>Alphaproteobacteria</taxon>
        <taxon>Sphingomonadales</taxon>
        <taxon>Erythrobacteraceae</taxon>
        <taxon>Pontixanthobacter</taxon>
    </lineage>
</organism>
<gene>
    <name evidence="1" type="ORF">HKD42_10435</name>
</gene>
<dbReference type="AlphaFoldDB" id="A0A848QTP9"/>
<dbReference type="Proteomes" id="UP000561181">
    <property type="component" value="Unassembled WGS sequence"/>
</dbReference>
<evidence type="ECO:0000313" key="2">
    <source>
        <dbReference type="Proteomes" id="UP000561181"/>
    </source>
</evidence>
<dbReference type="RefSeq" id="WP_170013108.1">
    <property type="nucleotide sequence ID" value="NZ_JABCRE010000003.1"/>
</dbReference>
<name>A0A848QTP9_9SPHN</name>
<evidence type="ECO:0000313" key="1">
    <source>
        <dbReference type="EMBL" id="NMW32478.1"/>
    </source>
</evidence>
<reference evidence="1 2" key="1">
    <citation type="submission" date="2020-04" db="EMBL/GenBank/DDBJ databases">
        <authorList>
            <person name="Liu A."/>
        </authorList>
    </citation>
    <scope>NUCLEOTIDE SEQUENCE [LARGE SCALE GENOMIC DNA]</scope>
    <source>
        <strain evidence="1 2">RZ02</strain>
    </source>
</reference>